<dbReference type="AlphaFoldDB" id="A0AAX0PSV6"/>
<dbReference type="SUPFAM" id="SSF47413">
    <property type="entry name" value="lambda repressor-like DNA-binding domains"/>
    <property type="match status" value="1"/>
</dbReference>
<evidence type="ECO:0000313" key="2">
    <source>
        <dbReference type="Proteomes" id="UP000216448"/>
    </source>
</evidence>
<evidence type="ECO:0000313" key="1">
    <source>
        <dbReference type="EMBL" id="PAB51961.1"/>
    </source>
</evidence>
<name>A0AAX0PSV6_LACJH</name>
<dbReference type="Proteomes" id="UP000216448">
    <property type="component" value="Unassembled WGS sequence"/>
</dbReference>
<comment type="caution">
    <text evidence="1">The sequence shown here is derived from an EMBL/GenBank/DDBJ whole genome shotgun (WGS) entry which is preliminary data.</text>
</comment>
<dbReference type="GO" id="GO:0003677">
    <property type="term" value="F:DNA binding"/>
    <property type="evidence" value="ECO:0007669"/>
    <property type="project" value="InterPro"/>
</dbReference>
<sequence>MILKSQHYQPYYGLISEIRKQGLSHKEVAKMLGITSQSFSQKINRKGGKDFWFEEAIFLSKKLKIDFKQFF</sequence>
<gene>
    <name evidence="1" type="ORF">A3P64_09225</name>
</gene>
<dbReference type="EMBL" id="NIBB01000088">
    <property type="protein sequence ID" value="PAB51961.1"/>
    <property type="molecule type" value="Genomic_DNA"/>
</dbReference>
<accession>A0AAX0PSV6</accession>
<protein>
    <recommendedName>
        <fullName evidence="3">XRE family transcriptional regulator</fullName>
    </recommendedName>
</protein>
<evidence type="ECO:0008006" key="3">
    <source>
        <dbReference type="Google" id="ProtNLM"/>
    </source>
</evidence>
<organism evidence="1 2">
    <name type="scientific">Lactobacillus johnsonii</name>
    <dbReference type="NCBI Taxonomy" id="33959"/>
    <lineage>
        <taxon>Bacteria</taxon>
        <taxon>Bacillati</taxon>
        <taxon>Bacillota</taxon>
        <taxon>Bacilli</taxon>
        <taxon>Lactobacillales</taxon>
        <taxon>Lactobacillaceae</taxon>
        <taxon>Lactobacillus</taxon>
    </lineage>
</organism>
<dbReference type="InterPro" id="IPR010982">
    <property type="entry name" value="Lambda_DNA-bd_dom_sf"/>
</dbReference>
<proteinExistence type="predicted"/>
<reference evidence="1 2" key="1">
    <citation type="submission" date="2017-05" db="EMBL/GenBank/DDBJ databases">
        <title>Lactobacillus johnsonii from commercial turkeys.</title>
        <authorList>
            <person name="Johnson T.J."/>
            <person name="Youmans B."/>
        </authorList>
    </citation>
    <scope>NUCLEOTIDE SEQUENCE [LARGE SCALE GENOMIC DNA]</scope>
    <source>
        <strain evidence="1 2">UMNLJ54</strain>
    </source>
</reference>